<proteinExistence type="predicted"/>
<dbReference type="AlphaFoldDB" id="A0A917YR54"/>
<sequence>MLAHALLAFILLQQNSPSRPNKTEQVIKARLWIPPPITAPLPPEPTEKGIEAEPLQEPAATMDIATKPTPPKMAKPALQPVPEVNKTEVVDTNVVEPKAPVAETESAPEAGKVLGGTSEHMSMAQRHLRGWQAQQQQQVAEQAARQFRQQRENPIGDIPDFSERLSEDEKRMQALMVEANCDSTGNKVAAVLMGIAGGMVKCSKPPSVKQFIDARLKRHASQSSN</sequence>
<name>A0A917YR54_9ALTE</name>
<keyword evidence="2" id="KW-1185">Reference proteome</keyword>
<reference evidence="1" key="2">
    <citation type="submission" date="2020-09" db="EMBL/GenBank/DDBJ databases">
        <authorList>
            <person name="Sun Q."/>
            <person name="Zhou Y."/>
        </authorList>
    </citation>
    <scope>NUCLEOTIDE SEQUENCE</scope>
    <source>
        <strain evidence="1">CGMCC 1.7086</strain>
    </source>
</reference>
<evidence type="ECO:0000313" key="2">
    <source>
        <dbReference type="Proteomes" id="UP000606935"/>
    </source>
</evidence>
<accession>A0A917YR54</accession>
<dbReference type="EMBL" id="BMLS01000001">
    <property type="protein sequence ID" value="GGO64592.1"/>
    <property type="molecule type" value="Genomic_DNA"/>
</dbReference>
<comment type="caution">
    <text evidence="1">The sequence shown here is derived from an EMBL/GenBank/DDBJ whole genome shotgun (WGS) entry which is preliminary data.</text>
</comment>
<organism evidence="1 2">
    <name type="scientific">Bowmanella pacifica</name>
    <dbReference type="NCBI Taxonomy" id="502051"/>
    <lineage>
        <taxon>Bacteria</taxon>
        <taxon>Pseudomonadati</taxon>
        <taxon>Pseudomonadota</taxon>
        <taxon>Gammaproteobacteria</taxon>
        <taxon>Alteromonadales</taxon>
        <taxon>Alteromonadaceae</taxon>
        <taxon>Bowmanella</taxon>
    </lineage>
</organism>
<reference evidence="1" key="1">
    <citation type="journal article" date="2014" name="Int. J. Syst. Evol. Microbiol.">
        <title>Complete genome sequence of Corynebacterium casei LMG S-19264T (=DSM 44701T), isolated from a smear-ripened cheese.</title>
        <authorList>
            <consortium name="US DOE Joint Genome Institute (JGI-PGF)"/>
            <person name="Walter F."/>
            <person name="Albersmeier A."/>
            <person name="Kalinowski J."/>
            <person name="Ruckert C."/>
        </authorList>
    </citation>
    <scope>NUCLEOTIDE SEQUENCE</scope>
    <source>
        <strain evidence="1">CGMCC 1.7086</strain>
    </source>
</reference>
<protein>
    <submittedName>
        <fullName evidence="1">Uncharacterized protein</fullName>
    </submittedName>
</protein>
<dbReference type="Proteomes" id="UP000606935">
    <property type="component" value="Unassembled WGS sequence"/>
</dbReference>
<gene>
    <name evidence="1" type="ORF">GCM10010982_04390</name>
</gene>
<evidence type="ECO:0000313" key="1">
    <source>
        <dbReference type="EMBL" id="GGO64592.1"/>
    </source>
</evidence>